<keyword evidence="9 14" id="KW-0479">Metal-binding</keyword>
<dbReference type="EMBL" id="MIKE01000007">
    <property type="protein sequence ID" value="OHT47050.1"/>
    <property type="molecule type" value="Genomic_DNA"/>
</dbReference>
<dbReference type="CDD" id="cd01335">
    <property type="entry name" value="Radical_SAM"/>
    <property type="match status" value="1"/>
</dbReference>
<feature type="domain" description="Radical SAM core" evidence="16">
    <location>
        <begin position="125"/>
        <end position="339"/>
    </location>
</feature>
<feature type="binding site" evidence="14">
    <location>
        <position position="146"/>
    </location>
    <ligand>
        <name>[4Fe-4S] cluster</name>
        <dbReference type="ChEBI" id="CHEBI:49883"/>
        <note>4Fe-4S-S-AdoMet</note>
    </ligand>
</feature>
<evidence type="ECO:0000259" key="16">
    <source>
        <dbReference type="PROSITE" id="PS51918"/>
    </source>
</evidence>
<comment type="cofactor">
    <cofactor evidence="2 15">
        <name>pyridoxal 5'-phosphate</name>
        <dbReference type="ChEBI" id="CHEBI:597326"/>
    </cofactor>
</comment>
<organism evidence="17 19">
    <name type="scientific">Flavobacterium tructae</name>
    <dbReference type="NCBI Taxonomy" id="1114873"/>
    <lineage>
        <taxon>Bacteria</taxon>
        <taxon>Pseudomonadati</taxon>
        <taxon>Bacteroidota</taxon>
        <taxon>Flavobacteriia</taxon>
        <taxon>Flavobacteriales</taxon>
        <taxon>Flavobacteriaceae</taxon>
        <taxon>Flavobacterium</taxon>
    </lineage>
</organism>
<evidence type="ECO:0000256" key="12">
    <source>
        <dbReference type="ARBA" id="ARBA00023014"/>
    </source>
</evidence>
<evidence type="ECO:0000256" key="4">
    <source>
        <dbReference type="ARBA" id="ARBA00008703"/>
    </source>
</evidence>
<keyword evidence="13" id="KW-0413">Isomerase</keyword>
<evidence type="ECO:0000256" key="14">
    <source>
        <dbReference type="PIRSR" id="PIRSR004911-1"/>
    </source>
</evidence>
<comment type="caution">
    <text evidence="17">The sequence shown here is derived from an EMBL/GenBank/DDBJ whole genome shotgun (WGS) entry which is preliminary data.</text>
</comment>
<evidence type="ECO:0000256" key="5">
    <source>
        <dbReference type="ARBA" id="ARBA00012144"/>
    </source>
</evidence>
<name>A0A1S1JB78_9FLAO</name>
<dbReference type="Proteomes" id="UP000180252">
    <property type="component" value="Unassembled WGS sequence"/>
</dbReference>
<evidence type="ECO:0000256" key="6">
    <source>
        <dbReference type="ARBA" id="ARBA00022363"/>
    </source>
</evidence>
<dbReference type="Gene3D" id="3.20.20.70">
    <property type="entry name" value="Aldolase class I"/>
    <property type="match status" value="1"/>
</dbReference>
<reference evidence="19" key="2">
    <citation type="submission" date="2016-09" db="EMBL/GenBank/DDBJ databases">
        <authorList>
            <person name="Chen S."/>
            <person name="Walker E."/>
        </authorList>
    </citation>
    <scope>NUCLEOTIDE SEQUENCE [LARGE SCALE GENOMIC DNA]</scope>
    <source>
        <strain evidence="19">MSU</strain>
    </source>
</reference>
<keyword evidence="7 14" id="KW-0004">4Fe-4S</keyword>
<evidence type="ECO:0000256" key="11">
    <source>
        <dbReference type="ARBA" id="ARBA00023004"/>
    </source>
</evidence>
<protein>
    <recommendedName>
        <fullName evidence="6">L-lysine 2,3-aminomutase</fullName>
        <ecNumber evidence="5">5.4.3.2</ecNumber>
    </recommendedName>
</protein>
<dbReference type="EMBL" id="MUHG01000038">
    <property type="protein sequence ID" value="OXB14388.1"/>
    <property type="molecule type" value="Genomic_DNA"/>
</dbReference>
<dbReference type="PANTHER" id="PTHR30538:SF1">
    <property type="entry name" value="L-LYSINE 2,3-AMINOMUTASE"/>
    <property type="match status" value="1"/>
</dbReference>
<evidence type="ECO:0000256" key="1">
    <source>
        <dbReference type="ARBA" id="ARBA00000911"/>
    </source>
</evidence>
<dbReference type="GO" id="GO:0050066">
    <property type="term" value="F:L-lysine 2,3-aminomutase activity"/>
    <property type="evidence" value="ECO:0007669"/>
    <property type="project" value="UniProtKB-EC"/>
</dbReference>
<reference evidence="18 20" key="3">
    <citation type="submission" date="2016-11" db="EMBL/GenBank/DDBJ databases">
        <title>Whole genomes of Flavobacteriaceae.</title>
        <authorList>
            <person name="Stine C."/>
            <person name="Li C."/>
            <person name="Tadesse D."/>
        </authorList>
    </citation>
    <scope>NUCLEOTIDE SEQUENCE [LARGE SCALE GENOMIC DNA]</scope>
    <source>
        <strain evidence="18 20">ATCC BAA-2541</strain>
    </source>
</reference>
<dbReference type="EC" id="5.4.3.2" evidence="5"/>
<dbReference type="PROSITE" id="PS51918">
    <property type="entry name" value="RADICAL_SAM"/>
    <property type="match status" value="1"/>
</dbReference>
<dbReference type="InterPro" id="IPR025895">
    <property type="entry name" value="LAM_C_dom"/>
</dbReference>
<dbReference type="OrthoDB" id="9768064at2"/>
<feature type="binding site" evidence="14">
    <location>
        <position position="139"/>
    </location>
    <ligand>
        <name>[4Fe-4S] cluster</name>
        <dbReference type="ChEBI" id="CHEBI:49883"/>
        <note>4Fe-4S-S-AdoMet</note>
    </ligand>
</feature>
<evidence type="ECO:0000313" key="20">
    <source>
        <dbReference type="Proteomes" id="UP000198319"/>
    </source>
</evidence>
<dbReference type="Gene3D" id="6.20.120.40">
    <property type="match status" value="1"/>
</dbReference>
<comment type="cofactor">
    <cofactor evidence="3">
        <name>[4Fe-4S] cluster</name>
        <dbReference type="ChEBI" id="CHEBI:49883"/>
    </cofactor>
</comment>
<dbReference type="RefSeq" id="WP_017496292.1">
    <property type="nucleotide sequence ID" value="NZ_MIKE01000007.1"/>
</dbReference>
<proteinExistence type="inferred from homology"/>
<feature type="modified residue" description="N6-(pyridoxal phosphate)lysine" evidence="15">
    <location>
        <position position="351"/>
    </location>
</feature>
<keyword evidence="8" id="KW-0949">S-adenosyl-L-methionine</keyword>
<reference evidence="17" key="1">
    <citation type="submission" date="2016-09" db="EMBL/GenBank/DDBJ databases">
        <authorList>
            <person name="Capua I."/>
            <person name="De Benedictis P."/>
            <person name="Joannis T."/>
            <person name="Lombin L.H."/>
            <person name="Cattoli G."/>
        </authorList>
    </citation>
    <scope>NUCLEOTIDE SEQUENCE [LARGE SCALE GENOMIC DNA]</scope>
    <source>
        <strain evidence="17">MSU</strain>
    </source>
</reference>
<dbReference type="SUPFAM" id="SSF102114">
    <property type="entry name" value="Radical SAM enzymes"/>
    <property type="match status" value="1"/>
</dbReference>
<dbReference type="STRING" id="1278819.BHE19_21940"/>
<dbReference type="SFLD" id="SFLDF00283">
    <property type="entry name" value="L-lysine_2_3-aminomutase_(LAM"/>
    <property type="match status" value="1"/>
</dbReference>
<dbReference type="PANTHER" id="PTHR30538">
    <property type="entry name" value="LYSINE 2,3-AMINOMUTASE-RELATED"/>
    <property type="match status" value="1"/>
</dbReference>
<evidence type="ECO:0000256" key="10">
    <source>
        <dbReference type="ARBA" id="ARBA00022898"/>
    </source>
</evidence>
<comment type="similarity">
    <text evidence="4">Belongs to the radical SAM superfamily. KamA family.</text>
</comment>
<dbReference type="InterPro" id="IPR022459">
    <property type="entry name" value="Lysine_aminomutase"/>
</dbReference>
<dbReference type="SFLD" id="SFLDS00029">
    <property type="entry name" value="Radical_SAM"/>
    <property type="match status" value="1"/>
</dbReference>
<dbReference type="Pfam" id="PF04055">
    <property type="entry name" value="Radical_SAM"/>
    <property type="match status" value="1"/>
</dbReference>
<gene>
    <name evidence="18" type="ORF">B0A71_21650</name>
    <name evidence="17" type="ORF">BHE19_21940</name>
</gene>
<dbReference type="NCBIfam" id="TIGR00238">
    <property type="entry name" value="KamA family radical SAM protein"/>
    <property type="match status" value="1"/>
</dbReference>
<feature type="binding site" evidence="14">
    <location>
        <position position="143"/>
    </location>
    <ligand>
        <name>[4Fe-4S] cluster</name>
        <dbReference type="ChEBI" id="CHEBI:49883"/>
        <note>4Fe-4S-S-AdoMet</note>
    </ligand>
</feature>
<dbReference type="InterPro" id="IPR007197">
    <property type="entry name" value="rSAM"/>
</dbReference>
<dbReference type="PIRSF" id="PIRSF004911">
    <property type="entry name" value="DUF160"/>
    <property type="match status" value="1"/>
</dbReference>
<dbReference type="InterPro" id="IPR003739">
    <property type="entry name" value="Lys_aminomutase/Glu_NH3_mut"/>
</dbReference>
<keyword evidence="20" id="KW-1185">Reference proteome</keyword>
<evidence type="ECO:0000256" key="2">
    <source>
        <dbReference type="ARBA" id="ARBA00001933"/>
    </source>
</evidence>
<evidence type="ECO:0000256" key="9">
    <source>
        <dbReference type="ARBA" id="ARBA00022723"/>
    </source>
</evidence>
<dbReference type="AlphaFoldDB" id="A0A1S1JB78"/>
<dbReference type="Gene3D" id="6.10.140.1170">
    <property type="match status" value="1"/>
</dbReference>
<evidence type="ECO:0000256" key="8">
    <source>
        <dbReference type="ARBA" id="ARBA00022691"/>
    </source>
</evidence>
<evidence type="ECO:0000256" key="7">
    <source>
        <dbReference type="ARBA" id="ARBA00022485"/>
    </source>
</evidence>
<evidence type="ECO:0000313" key="18">
    <source>
        <dbReference type="EMBL" id="OXB14388.1"/>
    </source>
</evidence>
<dbReference type="SFLD" id="SFLDG01070">
    <property type="entry name" value="PLP-dependent"/>
    <property type="match status" value="1"/>
</dbReference>
<evidence type="ECO:0000313" key="19">
    <source>
        <dbReference type="Proteomes" id="UP000180252"/>
    </source>
</evidence>
<keyword evidence="10 15" id="KW-0663">Pyridoxal phosphate</keyword>
<evidence type="ECO:0000313" key="17">
    <source>
        <dbReference type="EMBL" id="OHT47050.1"/>
    </source>
</evidence>
<sequence>MQNEQIISTEKEKSFVQSYRHREWNDVPDEKWNDWKWQLSNRLNSFEEISEIINLTPTEANALNQNSLFRVDITPYFLSLVDKDDFNCPIRRQVLPTEKEMYDFSGMNEDSLSEDEYSPVNGIVHRYPDRVLMLVTTQCASYCRYCTRSRLVGDSSKNYNSTDFDNQIEYISNNPQIRDVLLSGGDPLLLPIKRLESILMRLREIPHVEIIRLGTRTPVFNPNIITQEFCDMVEKYHPFWLNIHVNHPKEITPELQQACDKLSKAGIPLGNQTVLLKGINDTVEIQRKLCTELVKMRVRPYYLYQCDLVKGAGHFRTPISKGIEIMEGLRGHISGYAIPTFVIDAPYGGGKIPLAPNYVLSQSPNKVVLRNYEGFITVYTDSDQEPDQEITSGNRKGKDISIMDLIQGNEKFIMPQNFRNSKRED</sequence>
<keyword evidence="12 14" id="KW-0411">Iron-sulfur</keyword>
<keyword evidence="11" id="KW-0408">Iron</keyword>
<dbReference type="GO" id="GO:0046872">
    <property type="term" value="F:metal ion binding"/>
    <property type="evidence" value="ECO:0007669"/>
    <property type="project" value="UniProtKB-KW"/>
</dbReference>
<accession>A0A1S1JB78</accession>
<evidence type="ECO:0000256" key="13">
    <source>
        <dbReference type="ARBA" id="ARBA00023235"/>
    </source>
</evidence>
<evidence type="ECO:0000256" key="15">
    <source>
        <dbReference type="PIRSR" id="PIRSR603739-50"/>
    </source>
</evidence>
<dbReference type="InterPro" id="IPR058240">
    <property type="entry name" value="rSAM_sf"/>
</dbReference>
<dbReference type="GO" id="GO:0051539">
    <property type="term" value="F:4 iron, 4 sulfur cluster binding"/>
    <property type="evidence" value="ECO:0007669"/>
    <property type="project" value="UniProtKB-KW"/>
</dbReference>
<dbReference type="Proteomes" id="UP000198319">
    <property type="component" value="Unassembled WGS sequence"/>
</dbReference>
<evidence type="ECO:0000256" key="3">
    <source>
        <dbReference type="ARBA" id="ARBA00001966"/>
    </source>
</evidence>
<comment type="catalytic activity">
    <reaction evidence="1">
        <text>L-lysine = (3S)-3,6-diaminohexanoate</text>
        <dbReference type="Rhea" id="RHEA:19177"/>
        <dbReference type="ChEBI" id="CHEBI:32551"/>
        <dbReference type="ChEBI" id="CHEBI:57434"/>
        <dbReference type="EC" id="5.4.3.2"/>
    </reaction>
</comment>
<dbReference type="InterPro" id="IPR013785">
    <property type="entry name" value="Aldolase_TIM"/>
</dbReference>
<dbReference type="Pfam" id="PF12544">
    <property type="entry name" value="LAM_C"/>
    <property type="match status" value="1"/>
</dbReference>